<dbReference type="PANTHER" id="PTHR41328">
    <property type="entry name" value="TERMINASE SMALL SUBUNIT-RELATED"/>
    <property type="match status" value="1"/>
</dbReference>
<dbReference type="GO" id="GO:0051276">
    <property type="term" value="P:chromosome organization"/>
    <property type="evidence" value="ECO:0007669"/>
    <property type="project" value="InterPro"/>
</dbReference>
<evidence type="ECO:0000256" key="1">
    <source>
        <dbReference type="ARBA" id="ARBA00022612"/>
    </source>
</evidence>
<dbReference type="PANTHER" id="PTHR41328:SF2">
    <property type="entry name" value="TERMINASE SMALL SUBUNIT"/>
    <property type="match status" value="1"/>
</dbReference>
<keyword evidence="1" id="KW-1188">Viral release from host cell</keyword>
<evidence type="ECO:0000256" key="2">
    <source>
        <dbReference type="ARBA" id="ARBA00023219"/>
    </source>
</evidence>
<name>A0A0H3AZG7_YERPY</name>
<dbReference type="Gene3D" id="1.10.10.1400">
    <property type="entry name" value="Terminase, small subunit, N-terminal DNA-binding domain, HTH motif"/>
    <property type="match status" value="1"/>
</dbReference>
<reference evidence="3" key="1">
    <citation type="submission" date="2008-02" db="EMBL/GenBank/DDBJ databases">
        <title>Complete sequence of Yersinia pseudotuberculosis YPIII.</title>
        <authorList>
            <consortium name="US DOE Joint Genome Institute"/>
            <person name="Challacombe J.F."/>
            <person name="Bruce D."/>
            <person name="Detter J.C."/>
            <person name="Green L."/>
            <person name="Land M."/>
            <person name="Munk C."/>
            <person name="Lindler L.E."/>
            <person name="Nikolich M.P."/>
            <person name="Brettin T."/>
        </authorList>
    </citation>
    <scope>NUCLEOTIDE SEQUENCE</scope>
    <source>
        <strain evidence="3">YPIII</strain>
    </source>
</reference>
<dbReference type="InterPro" id="IPR038713">
    <property type="entry name" value="Terminase_Gp1_N_sf"/>
</dbReference>
<evidence type="ECO:0000313" key="3">
    <source>
        <dbReference type="EMBL" id="ACA67518.1"/>
    </source>
</evidence>
<dbReference type="InterPro" id="IPR005335">
    <property type="entry name" value="Terminase_ssu"/>
</dbReference>
<dbReference type="KEGG" id="ypy:YPK_1220"/>
<protein>
    <submittedName>
        <fullName evidence="3">Terminase small subunit</fullName>
    </submittedName>
</protein>
<sequence>MAKLKAKPELFCREYIVDLNVTQAAIRAGYSAKTAYSSGQRLFKEEVVQQRINELKHDRINQLGVDANYVLLRLVEIDQMDAADIFNKDMSIKPIREWPQVWRRYISGFDVSELFEGKEMVGILKKIKWPDKVRNLELLGKHIAVQAFKENIRNEVTGANGGPMQISNLSPDEAAEAYRKMME</sequence>
<gene>
    <name evidence="3" type="ordered locus">YPK_1220</name>
</gene>
<dbReference type="AlphaFoldDB" id="A0A0H3AZG7"/>
<dbReference type="RefSeq" id="WP_012303807.1">
    <property type="nucleotide sequence ID" value="NZ_CP009792.1"/>
</dbReference>
<dbReference type="Pfam" id="PF03592">
    <property type="entry name" value="Terminase_2"/>
    <property type="match status" value="1"/>
</dbReference>
<proteinExistence type="predicted"/>
<dbReference type="InterPro" id="IPR052404">
    <property type="entry name" value="SPP1-like_terminase"/>
</dbReference>
<organism evidence="3">
    <name type="scientific">Yersinia pseudotuberculosis serotype O:3 (strain YPIII)</name>
    <dbReference type="NCBI Taxonomy" id="502800"/>
    <lineage>
        <taxon>Bacteria</taxon>
        <taxon>Pseudomonadati</taxon>
        <taxon>Pseudomonadota</taxon>
        <taxon>Gammaproteobacteria</taxon>
        <taxon>Enterobacterales</taxon>
        <taxon>Yersiniaceae</taxon>
        <taxon>Yersinia</taxon>
    </lineage>
</organism>
<dbReference type="EMBL" id="CP000950">
    <property type="protein sequence ID" value="ACA67518.1"/>
    <property type="molecule type" value="Genomic_DNA"/>
</dbReference>
<keyword evidence="2" id="KW-0231">Viral genome packaging</keyword>
<accession>A0A0H3AZG7</accession>
<dbReference type="PATRIC" id="fig|502800.11.peg.1855"/>